<evidence type="ECO:0008006" key="4">
    <source>
        <dbReference type="Google" id="ProtNLM"/>
    </source>
</evidence>
<reference evidence="2 3" key="1">
    <citation type="submission" date="2019-07" db="EMBL/GenBank/DDBJ databases">
        <title>Whole genome shotgun sequence of Kocuria turfanensis NBRC 107627.</title>
        <authorList>
            <person name="Hosoyama A."/>
            <person name="Uohara A."/>
            <person name="Ohji S."/>
            <person name="Ichikawa N."/>
        </authorList>
    </citation>
    <scope>NUCLEOTIDE SEQUENCE [LARGE SCALE GENOMIC DNA]</scope>
    <source>
        <strain evidence="2 3">NBRC 107627</strain>
    </source>
</reference>
<name>A0A512IGQ5_9MICC</name>
<proteinExistence type="predicted"/>
<keyword evidence="3" id="KW-1185">Reference proteome</keyword>
<evidence type="ECO:0000313" key="3">
    <source>
        <dbReference type="Proteomes" id="UP000321103"/>
    </source>
</evidence>
<sequence>MANHPAAPLLLREGDREKPQRLVRSTSVRAGLAQRARLVLLAADGVSNTEIAENVGATRTTVIAWRARDDAAGIEGLADHDRSGKPRRIDHGAIVAATLRPPPKKLGVTHWSSRLLAARLGIDHSTVATAWHEYGVAPWREGTFTFSTDPELVAKVVDVAGPYLAPPSERGGVVPGREVADPGPGAHLPGSADAAWEAGGAHP</sequence>
<dbReference type="SUPFAM" id="SSF46689">
    <property type="entry name" value="Homeodomain-like"/>
    <property type="match status" value="1"/>
</dbReference>
<dbReference type="InterPro" id="IPR009057">
    <property type="entry name" value="Homeodomain-like_sf"/>
</dbReference>
<dbReference type="STRING" id="388357.GCA_001580365_02015"/>
<gene>
    <name evidence="2" type="ORF">KTU01_30180</name>
</gene>
<protein>
    <recommendedName>
        <fullName evidence="4">Winged helix-turn helix domain-containing protein</fullName>
    </recommendedName>
</protein>
<comment type="caution">
    <text evidence="2">The sequence shown here is derived from an EMBL/GenBank/DDBJ whole genome shotgun (WGS) entry which is preliminary data.</text>
</comment>
<dbReference type="AlphaFoldDB" id="A0A512IGQ5"/>
<evidence type="ECO:0000256" key="1">
    <source>
        <dbReference type="SAM" id="MobiDB-lite"/>
    </source>
</evidence>
<feature type="region of interest" description="Disordered" evidence="1">
    <location>
        <begin position="166"/>
        <end position="203"/>
    </location>
</feature>
<accession>A0A512IGQ5</accession>
<dbReference type="EMBL" id="BJZS01000100">
    <property type="protein sequence ID" value="GEO96895.1"/>
    <property type="molecule type" value="Genomic_DNA"/>
</dbReference>
<evidence type="ECO:0000313" key="2">
    <source>
        <dbReference type="EMBL" id="GEO96895.1"/>
    </source>
</evidence>
<dbReference type="Pfam" id="PF13551">
    <property type="entry name" value="HTH_29"/>
    <property type="match status" value="1"/>
</dbReference>
<dbReference type="Proteomes" id="UP000321103">
    <property type="component" value="Unassembled WGS sequence"/>
</dbReference>
<organism evidence="2 3">
    <name type="scientific">Kocuria turfanensis</name>
    <dbReference type="NCBI Taxonomy" id="388357"/>
    <lineage>
        <taxon>Bacteria</taxon>
        <taxon>Bacillati</taxon>
        <taxon>Actinomycetota</taxon>
        <taxon>Actinomycetes</taxon>
        <taxon>Micrococcales</taxon>
        <taxon>Micrococcaceae</taxon>
        <taxon>Kocuria</taxon>
    </lineage>
</organism>